<keyword evidence="1" id="KW-0614">Plasmid</keyword>
<dbReference type="EMBL" id="GU056177">
    <property type="protein sequence ID" value="ADF80206.1"/>
    <property type="molecule type" value="Genomic_DNA"/>
</dbReference>
<accession>D6MY05</accession>
<protein>
    <submittedName>
        <fullName evidence="1">Tn2-11p</fullName>
    </submittedName>
</protein>
<geneLocation type="plasmid" evidence="1">
    <name>pTN2</name>
</geneLocation>
<dbReference type="AlphaFoldDB" id="D6MY05"/>
<sequence>MSPNTKCSVPLKKSPYPCESVNAGATIPRDIYTLLEELRALDVLNAKNWKEIYLALLRNLTELNERWKLLALIYRIVVFHSDPSTASTVVGKFLKNFDILFEKLPGHRAYFAPTQVGMWLFENLIKQGGQGEIEFRAERQTSVVQQLSLMSFLQNTPKGVKV</sequence>
<evidence type="ECO:0000313" key="1">
    <source>
        <dbReference type="EMBL" id="ADF80206.1"/>
    </source>
</evidence>
<proteinExistence type="predicted"/>
<name>D6MY05_9EURY</name>
<gene>
    <name evidence="1" type="ORF">tn2-11</name>
</gene>
<reference evidence="1" key="1">
    <citation type="journal article" date="2010" name="Nucleic Acids Res.">
        <title>Two novel families of plasmids from hyperthermophilic archaea encoding new families of replication proteins.</title>
        <authorList>
            <person name="Soler N."/>
            <person name="Marguet E."/>
            <person name="Cortez D."/>
            <person name="Desnoues N."/>
            <person name="Keller J."/>
            <person name="van Tilbeurgh H."/>
            <person name="Sezonov G."/>
            <person name="Forterre P."/>
        </authorList>
    </citation>
    <scope>NUCLEOTIDE SEQUENCE</scope>
    <source>
        <strain evidence="1">30/1</strain>
        <plasmid evidence="1">pTN2</plasmid>
    </source>
</reference>
<dbReference type="RefSeq" id="WP_013087989.1">
    <property type="nucleotide sequence ID" value="NC_014115.1"/>
</dbReference>
<organism evidence="1">
    <name type="scientific">Thermococcus nautili</name>
    <dbReference type="NCBI Taxonomy" id="195522"/>
    <lineage>
        <taxon>Archaea</taxon>
        <taxon>Methanobacteriati</taxon>
        <taxon>Methanobacteriota</taxon>
        <taxon>Thermococci</taxon>
        <taxon>Thermococcales</taxon>
        <taxon>Thermococcaceae</taxon>
        <taxon>Thermococcus</taxon>
    </lineage>
</organism>